<dbReference type="InterPro" id="IPR004010">
    <property type="entry name" value="Double_Cache_2"/>
</dbReference>
<feature type="domain" description="HAMP" evidence="11">
    <location>
        <begin position="215"/>
        <end position="269"/>
    </location>
</feature>
<dbReference type="EMBL" id="JAJNNZ010000013">
    <property type="protein sequence ID" value="MCJ2378080.1"/>
    <property type="molecule type" value="Genomic_DNA"/>
</dbReference>
<keyword evidence="13" id="KW-1185">Reference proteome</keyword>
<dbReference type="PANTHER" id="PTHR32089">
    <property type="entry name" value="METHYL-ACCEPTING CHEMOTAXIS PROTEIN MCPB"/>
    <property type="match status" value="1"/>
</dbReference>
<dbReference type="PROSITE" id="PS50111">
    <property type="entry name" value="CHEMOTAXIS_TRANSDUC_2"/>
    <property type="match status" value="1"/>
</dbReference>
<evidence type="ECO:0000313" key="12">
    <source>
        <dbReference type="EMBL" id="MCJ2378080.1"/>
    </source>
</evidence>
<dbReference type="CDD" id="cd06225">
    <property type="entry name" value="HAMP"/>
    <property type="match status" value="1"/>
</dbReference>
<keyword evidence="2" id="KW-1003">Cell membrane</keyword>
<dbReference type="InterPro" id="IPR004090">
    <property type="entry name" value="Chemotax_Me-accpt_rcpt"/>
</dbReference>
<dbReference type="InterPro" id="IPR003660">
    <property type="entry name" value="HAMP_dom"/>
</dbReference>
<evidence type="ECO:0000256" key="2">
    <source>
        <dbReference type="ARBA" id="ARBA00022475"/>
    </source>
</evidence>
<dbReference type="PANTHER" id="PTHR32089:SF119">
    <property type="entry name" value="METHYL-ACCEPTING CHEMOTAXIS PROTEIN CTPL"/>
    <property type="match status" value="1"/>
</dbReference>
<dbReference type="GO" id="GO:0005886">
    <property type="term" value="C:plasma membrane"/>
    <property type="evidence" value="ECO:0007669"/>
    <property type="project" value="UniProtKB-SubCell"/>
</dbReference>
<reference evidence="12" key="1">
    <citation type="submission" date="2021-11" db="EMBL/GenBank/DDBJ databases">
        <title>Vibrio ZSDE26 sp. nov. and Vibrio ZSDZ34 sp. nov., isolated from coastal seawater in Qingdao.</title>
        <authorList>
            <person name="Zhang P."/>
        </authorList>
    </citation>
    <scope>NUCLEOTIDE SEQUENCE</scope>
    <source>
        <strain evidence="12">ZSDZ34</strain>
    </source>
</reference>
<dbReference type="Pfam" id="PF00672">
    <property type="entry name" value="HAMP"/>
    <property type="match status" value="1"/>
</dbReference>
<dbReference type="Gene3D" id="1.10.287.950">
    <property type="entry name" value="Methyl-accepting chemotaxis protein"/>
    <property type="match status" value="1"/>
</dbReference>
<dbReference type="InterPro" id="IPR033480">
    <property type="entry name" value="sCache_2"/>
</dbReference>
<evidence type="ECO:0000256" key="9">
    <source>
        <dbReference type="SAM" id="Phobius"/>
    </source>
</evidence>
<dbReference type="Pfam" id="PF00015">
    <property type="entry name" value="MCPsignal"/>
    <property type="match status" value="1"/>
</dbReference>
<keyword evidence="6 8" id="KW-0807">Transducer</keyword>
<comment type="caution">
    <text evidence="12">The sequence shown here is derived from an EMBL/GenBank/DDBJ whole genome shotgun (WGS) entry which is preliminary data.</text>
</comment>
<dbReference type="Gene3D" id="3.30.450.20">
    <property type="entry name" value="PAS domain"/>
    <property type="match status" value="1"/>
</dbReference>
<protein>
    <submittedName>
        <fullName evidence="12">Methyl-accepting chemotaxis protein</fullName>
    </submittedName>
</protein>
<dbReference type="InterPro" id="IPR004089">
    <property type="entry name" value="MCPsignal_dom"/>
</dbReference>
<evidence type="ECO:0000259" key="10">
    <source>
        <dbReference type="PROSITE" id="PS50111"/>
    </source>
</evidence>
<feature type="transmembrane region" description="Helical" evidence="9">
    <location>
        <begin position="15"/>
        <end position="35"/>
    </location>
</feature>
<keyword evidence="3 9" id="KW-0812">Transmembrane</keyword>
<dbReference type="SMART" id="SM00304">
    <property type="entry name" value="HAMP"/>
    <property type="match status" value="1"/>
</dbReference>
<organism evidence="12 13">
    <name type="scientific">Vibrio gelatinilyticus</name>
    <dbReference type="NCBI Taxonomy" id="2893468"/>
    <lineage>
        <taxon>Bacteria</taxon>
        <taxon>Pseudomonadati</taxon>
        <taxon>Pseudomonadota</taxon>
        <taxon>Gammaproteobacteria</taxon>
        <taxon>Vibrionales</taxon>
        <taxon>Vibrionaceae</taxon>
        <taxon>Vibrio</taxon>
    </lineage>
</organism>
<evidence type="ECO:0000256" key="1">
    <source>
        <dbReference type="ARBA" id="ARBA00004651"/>
    </source>
</evidence>
<evidence type="ECO:0000256" key="5">
    <source>
        <dbReference type="ARBA" id="ARBA00023136"/>
    </source>
</evidence>
<evidence type="ECO:0000256" key="4">
    <source>
        <dbReference type="ARBA" id="ARBA00022989"/>
    </source>
</evidence>
<evidence type="ECO:0000259" key="11">
    <source>
        <dbReference type="PROSITE" id="PS50885"/>
    </source>
</evidence>
<evidence type="ECO:0000256" key="3">
    <source>
        <dbReference type="ARBA" id="ARBA00022692"/>
    </source>
</evidence>
<proteinExistence type="inferred from homology"/>
<feature type="transmembrane region" description="Helical" evidence="9">
    <location>
        <begin position="195"/>
        <end position="213"/>
    </location>
</feature>
<evidence type="ECO:0000256" key="8">
    <source>
        <dbReference type="PROSITE-ProRule" id="PRU00284"/>
    </source>
</evidence>
<dbReference type="GO" id="GO:0007165">
    <property type="term" value="P:signal transduction"/>
    <property type="evidence" value="ECO:0007669"/>
    <property type="project" value="UniProtKB-KW"/>
</dbReference>
<keyword evidence="4 9" id="KW-1133">Transmembrane helix</keyword>
<comment type="subcellular location">
    <subcellularLocation>
        <location evidence="1">Cell membrane</location>
        <topology evidence="1">Multi-pass membrane protein</topology>
    </subcellularLocation>
</comment>
<dbReference type="FunFam" id="1.10.287.950:FF:000001">
    <property type="entry name" value="Methyl-accepting chemotaxis sensory transducer"/>
    <property type="match status" value="1"/>
</dbReference>
<dbReference type="Pfam" id="PF08269">
    <property type="entry name" value="dCache_2"/>
    <property type="match status" value="1"/>
</dbReference>
<accession>A0A9X1WES3</accession>
<dbReference type="PRINTS" id="PR00260">
    <property type="entry name" value="CHEMTRNSDUCR"/>
</dbReference>
<dbReference type="GO" id="GO:0004888">
    <property type="term" value="F:transmembrane signaling receptor activity"/>
    <property type="evidence" value="ECO:0007669"/>
    <property type="project" value="InterPro"/>
</dbReference>
<dbReference type="RefSeq" id="WP_244358325.1">
    <property type="nucleotide sequence ID" value="NZ_JAJNNZ010000013.1"/>
</dbReference>
<evidence type="ECO:0000256" key="6">
    <source>
        <dbReference type="ARBA" id="ARBA00023224"/>
    </source>
</evidence>
<dbReference type="SUPFAM" id="SSF58104">
    <property type="entry name" value="Methyl-accepting chemotaxis protein (MCP) signaling domain"/>
    <property type="match status" value="1"/>
</dbReference>
<dbReference type="CDD" id="cd11386">
    <property type="entry name" value="MCP_signal"/>
    <property type="match status" value="1"/>
</dbReference>
<gene>
    <name evidence="12" type="ORF">LNL84_14725</name>
</gene>
<sequence>MNTKFLRHTSIRTRLFLLIFVVTAASLIPLFVTISDYKNDLINAKQTKTRHLVENTHSLIEHYYRLQSTGALSESDAQSAAKGAVSALRYEQSDYFWINDLTPVMIMHPMKPALNGQDLSQVSDPSGKKLFVEMVELGQSEGQGFVNYMWPKPGSEKAVDKLSYIKVFQPWGWVLGTGVYVDDINALIWAEVKQTLLTVAACLLFMLTMATLLSRSIVSPCKNTLLALQDIASGEGDLSRRLPEQGKDELSKIATAFNVFTDKLRVIIQEIQPVTESITHSAIELNKVAQHSSGKALQQQQAVDTVACAMNELHASNQEVANSAHYAAEAAKQASANGIQGAKIIEEASGLMLSLSEQLSETEINIHKLTDETQHVGSVLDVIRGVAEQTNLLALNAAIEAARAGEQGRGFAVVADEVRTLATRTQSSTDEIEQIISKLQNRASDVSQSMAQTRVQSDATLERATSAKHSLAEVDTQIRHILGLNEQIAQASSQQTEATNEISHNLTQIADHGLQSTSQAQQLAKASESLLNDGQKMVDSFASFKVHKDVAN</sequence>
<name>A0A9X1WES3_9VIBR</name>
<dbReference type="SMART" id="SM00283">
    <property type="entry name" value="MA"/>
    <property type="match status" value="1"/>
</dbReference>
<dbReference type="Proteomes" id="UP001139488">
    <property type="component" value="Unassembled WGS sequence"/>
</dbReference>
<comment type="similarity">
    <text evidence="7">Belongs to the methyl-accepting chemotaxis (MCP) protein family.</text>
</comment>
<evidence type="ECO:0000313" key="13">
    <source>
        <dbReference type="Proteomes" id="UP001139488"/>
    </source>
</evidence>
<feature type="domain" description="Methyl-accepting transducer" evidence="10">
    <location>
        <begin position="274"/>
        <end position="510"/>
    </location>
</feature>
<dbReference type="PROSITE" id="PS50885">
    <property type="entry name" value="HAMP"/>
    <property type="match status" value="1"/>
</dbReference>
<dbReference type="GO" id="GO:0006935">
    <property type="term" value="P:chemotaxis"/>
    <property type="evidence" value="ECO:0007669"/>
    <property type="project" value="InterPro"/>
</dbReference>
<dbReference type="AlphaFoldDB" id="A0A9X1WES3"/>
<evidence type="ECO:0000256" key="7">
    <source>
        <dbReference type="ARBA" id="ARBA00029447"/>
    </source>
</evidence>
<keyword evidence="5 9" id="KW-0472">Membrane</keyword>
<dbReference type="SMART" id="SM01049">
    <property type="entry name" value="Cache_2"/>
    <property type="match status" value="1"/>
</dbReference>